<dbReference type="InterPro" id="IPR036868">
    <property type="entry name" value="TusA-like_sf"/>
</dbReference>
<dbReference type="SUPFAM" id="SSF64307">
    <property type="entry name" value="SirA-like"/>
    <property type="match status" value="1"/>
</dbReference>
<keyword evidence="3" id="KW-1185">Reference proteome</keyword>
<dbReference type="Pfam" id="PF01206">
    <property type="entry name" value="TusA"/>
    <property type="match status" value="1"/>
</dbReference>
<evidence type="ECO:0000259" key="1">
    <source>
        <dbReference type="Pfam" id="PF01206"/>
    </source>
</evidence>
<evidence type="ECO:0000313" key="2">
    <source>
        <dbReference type="EMBL" id="TQL65996.1"/>
    </source>
</evidence>
<comment type="caution">
    <text evidence="2">The sequence shown here is derived from an EMBL/GenBank/DDBJ whole genome shotgun (WGS) entry which is preliminary data.</text>
</comment>
<reference evidence="2 3" key="1">
    <citation type="submission" date="2019-06" db="EMBL/GenBank/DDBJ databases">
        <title>Sequencing the genomes of 1000 actinobacteria strains.</title>
        <authorList>
            <person name="Klenk H.-P."/>
        </authorList>
    </citation>
    <scope>NUCLEOTIDE SEQUENCE [LARGE SCALE GENOMIC DNA]</scope>
    <source>
        <strain evidence="2 3">DSM 24083</strain>
    </source>
</reference>
<dbReference type="Proteomes" id="UP000319746">
    <property type="component" value="Unassembled WGS sequence"/>
</dbReference>
<protein>
    <submittedName>
        <fullName evidence="2">tRNA 2-thiouridine synthesizing protein A</fullName>
    </submittedName>
</protein>
<dbReference type="Gene3D" id="3.30.110.40">
    <property type="entry name" value="TusA-like domain"/>
    <property type="match status" value="1"/>
</dbReference>
<feature type="domain" description="UPF0033" evidence="1">
    <location>
        <begin position="11"/>
        <end position="65"/>
    </location>
</feature>
<accession>A0A543A0H5</accession>
<name>A0A543A0H5_9MICC</name>
<dbReference type="RefSeq" id="WP_246057467.1">
    <property type="nucleotide sequence ID" value="NZ_BAABAN010000017.1"/>
</dbReference>
<proteinExistence type="predicted"/>
<gene>
    <name evidence="2" type="ORF">FB556_2473</name>
</gene>
<dbReference type="AlphaFoldDB" id="A0A543A0H5"/>
<evidence type="ECO:0000313" key="3">
    <source>
        <dbReference type="Proteomes" id="UP000319746"/>
    </source>
</evidence>
<organism evidence="2 3">
    <name type="scientific">Enteractinococcus coprophilus</name>
    <dbReference type="NCBI Taxonomy" id="1027633"/>
    <lineage>
        <taxon>Bacteria</taxon>
        <taxon>Bacillati</taxon>
        <taxon>Actinomycetota</taxon>
        <taxon>Actinomycetes</taxon>
        <taxon>Micrococcales</taxon>
        <taxon>Micrococcaceae</taxon>
    </lineage>
</organism>
<dbReference type="EMBL" id="VFOU01000004">
    <property type="protein sequence ID" value="TQL65996.1"/>
    <property type="molecule type" value="Genomic_DNA"/>
</dbReference>
<dbReference type="InterPro" id="IPR001455">
    <property type="entry name" value="TusA-like"/>
</dbReference>
<sequence>MDRPEPNATWDAGDMGCGELIVKLKLKLRDELAAGDILQLTATDPGAPEDIPAWCRLTRNPLIYQDHPIYFIQTKE</sequence>